<protein>
    <submittedName>
        <fullName evidence="4">DUF1446-domain-containing protein</fullName>
    </submittedName>
</protein>
<dbReference type="InterPro" id="IPR056362">
    <property type="entry name" value="AtuA-like_ferredoxin_dom"/>
</dbReference>
<dbReference type="PANTHER" id="PTHR47585">
    <property type="match status" value="1"/>
</dbReference>
<gene>
    <name evidence="4" type="ORF">CONLIGDRAFT_108906</name>
</gene>
<sequence>MLFGGGAQSVSLQPLGCPTEQGYPDSPHDRSAVHTSNDSSPLSVTWGLGKLSHKGGDALPPPPAALTGGADRNAGCMCGYASCEADAVFLSTVRLIESVRYLWTDLMARRPIRIGNCSGAINDGLDQLYELAKFGGVDAITADYLAEFNLAWRAIDLQTDPELGFEANFLDQLAWNNGEAARLLVKNKIKVVHDGGGLNPRGLAVATDKYLKSLGLNGVRIAWVAGDNVTEKVRNNEFRRIKHLDQAGLYLQESDIKSMLTANAYTGQAGVVHALQEGADIVICGRCCDASPVMGLASWWHGWDAEDYDKLAGGLMAGHLIECGPYVTGGNYCGAPEIRNVLRPGFPIGEIAADGTIVVTKIEGTNGAVTIDTCKAQLLYEIQGTKYLNPDVIADIENVQLQEVGKDRVKLSGVRGSAPPPTTKLAVCILGGYQVEIAGYCAGLDTDFKYQQFKQGILGRLNLADFNTVSIQRYGTAAEDPKCQADTTVQIRIFAQADKKEAMAQIRQGIFYNGMSGFCGMSLSMDWRTLEPRPYVKYFPALVPQTMVPLEVNRVDTGRKDLVQARPQKLCAAVAPQQRTFEPQGMLFIASKTVRRPLGDLVFGRSGDKGGNANVGFWVRDAAAWPWLQSFMTSRKVIELLGDDWSDKFTVERCEFPRLWAVHFVVKGILQEGVSSSSLIDGFGKSFGEFLRARHVDLPVDLLQKEQKRRRDNMALAGRTQVKL</sequence>
<proteinExistence type="predicted"/>
<name>A0A1J7I8Q4_9PEZI</name>
<keyword evidence="5" id="KW-1185">Reference proteome</keyword>
<organism evidence="4 5">
    <name type="scientific">Coniochaeta ligniaria NRRL 30616</name>
    <dbReference type="NCBI Taxonomy" id="1408157"/>
    <lineage>
        <taxon>Eukaryota</taxon>
        <taxon>Fungi</taxon>
        <taxon>Dikarya</taxon>
        <taxon>Ascomycota</taxon>
        <taxon>Pezizomycotina</taxon>
        <taxon>Sordariomycetes</taxon>
        <taxon>Sordariomycetidae</taxon>
        <taxon>Coniochaetales</taxon>
        <taxon>Coniochaetaceae</taxon>
        <taxon>Coniochaeta</taxon>
    </lineage>
</organism>
<feature type="region of interest" description="Disordered" evidence="1">
    <location>
        <begin position="12"/>
        <end position="41"/>
    </location>
</feature>
<feature type="domain" description="Acyclic terpene utilisation N-terminal" evidence="2">
    <location>
        <begin position="112"/>
        <end position="553"/>
    </location>
</feature>
<accession>A0A1J7I8Q4</accession>
<dbReference type="Pfam" id="PF07287">
    <property type="entry name" value="AtuA"/>
    <property type="match status" value="1"/>
</dbReference>
<dbReference type="EMBL" id="KV875105">
    <property type="protein sequence ID" value="OIW23755.1"/>
    <property type="molecule type" value="Genomic_DNA"/>
</dbReference>
<evidence type="ECO:0000259" key="2">
    <source>
        <dbReference type="Pfam" id="PF07287"/>
    </source>
</evidence>
<dbReference type="Pfam" id="PF23544">
    <property type="entry name" value="AtuA_ferredoxin"/>
    <property type="match status" value="1"/>
</dbReference>
<dbReference type="InParanoid" id="A0A1J7I8Q4"/>
<evidence type="ECO:0000313" key="4">
    <source>
        <dbReference type="EMBL" id="OIW23755.1"/>
    </source>
</evidence>
<dbReference type="Proteomes" id="UP000182658">
    <property type="component" value="Unassembled WGS sequence"/>
</dbReference>
<evidence type="ECO:0000259" key="3">
    <source>
        <dbReference type="Pfam" id="PF23544"/>
    </source>
</evidence>
<evidence type="ECO:0000256" key="1">
    <source>
        <dbReference type="SAM" id="MobiDB-lite"/>
    </source>
</evidence>
<reference evidence="4 5" key="1">
    <citation type="submission" date="2016-10" db="EMBL/GenBank/DDBJ databases">
        <title>Draft genome sequence of Coniochaeta ligniaria NRRL30616, a lignocellulolytic fungus for bioabatement of inhibitors in plant biomass hydrolysates.</title>
        <authorList>
            <consortium name="DOE Joint Genome Institute"/>
            <person name="Jimenez D.J."/>
            <person name="Hector R.E."/>
            <person name="Riley R."/>
            <person name="Sun H."/>
            <person name="Grigoriev I.V."/>
            <person name="Van Elsas J.D."/>
            <person name="Nichols N.N."/>
        </authorList>
    </citation>
    <scope>NUCLEOTIDE SEQUENCE [LARGE SCALE GENOMIC DNA]</scope>
    <source>
        <strain evidence="4 5">NRRL 30616</strain>
    </source>
</reference>
<dbReference type="InterPro" id="IPR010839">
    <property type="entry name" value="AtuA_N"/>
</dbReference>
<evidence type="ECO:0000313" key="5">
    <source>
        <dbReference type="Proteomes" id="UP000182658"/>
    </source>
</evidence>
<feature type="domain" description="AtuA-like ferredoxin-fold" evidence="3">
    <location>
        <begin position="597"/>
        <end position="696"/>
    </location>
</feature>
<dbReference type="PANTHER" id="PTHR47585:SF1">
    <property type="entry name" value="DUF1446 DOMAIN-CONTAINING PROTEIN"/>
    <property type="match status" value="1"/>
</dbReference>
<dbReference type="AlphaFoldDB" id="A0A1J7I8Q4"/>
<dbReference type="OrthoDB" id="10265871at2759"/>